<evidence type="ECO:0000256" key="1">
    <source>
        <dbReference type="ARBA" id="ARBA00007749"/>
    </source>
</evidence>
<dbReference type="InterPro" id="IPR001279">
    <property type="entry name" value="Metallo-B-lactamas"/>
</dbReference>
<sequence>MLNQTIFNRRQYLAGLSALVAAGALPTSNAFAKAPMQNVQAPAFYRFKLGAFEATVISDGPLSLGAPSDGIFSGVSKADMAKILADNFLPTDNVEMDQNTLLINTGNQLVLFDTGDGGSKMFGPKSGRLLANLKAAGIDPKDVDAVVLTHAHPDHCWGLISAAGAPNFPNAKIYMSQADFDFWTDESKAKGDMMKPMIEGTRRHLLPNKDRMVFVKDGQEILPGIQAMAAPGHTVGHTIYVVTSEGKTLLNSGDIAHHAVISTQTPRVAFAFDTDGAQGVASRLKVFDMLASQRMPFVSYHFPWPGVGYLAKQGDAYRYFAAPMQTVL</sequence>
<evidence type="ECO:0000256" key="4">
    <source>
        <dbReference type="ARBA" id="ARBA00022833"/>
    </source>
</evidence>
<dbReference type="Pfam" id="PF00753">
    <property type="entry name" value="Lactamase_B"/>
    <property type="match status" value="1"/>
</dbReference>
<dbReference type="EMBL" id="CP021112">
    <property type="protein sequence ID" value="ARP98359.1"/>
    <property type="molecule type" value="Genomic_DNA"/>
</dbReference>
<dbReference type="RefSeq" id="WP_086086780.1">
    <property type="nucleotide sequence ID" value="NZ_CP021112.1"/>
</dbReference>
<evidence type="ECO:0000313" key="6">
    <source>
        <dbReference type="Proteomes" id="UP000194137"/>
    </source>
</evidence>
<dbReference type="STRING" id="1235591.CAK95_04090"/>
<comment type="similarity">
    <text evidence="1">Belongs to the metallo-beta-lactamase superfamily.</text>
</comment>
<dbReference type="PROSITE" id="PS51318">
    <property type="entry name" value="TAT"/>
    <property type="match status" value="1"/>
</dbReference>
<keyword evidence="4" id="KW-0862">Zinc</keyword>
<accession>A0A1W6ZLX9</accession>
<name>A0A1W6ZLX9_9HYPH</name>
<dbReference type="OrthoDB" id="9773738at2"/>
<dbReference type="Gene3D" id="3.60.15.10">
    <property type="entry name" value="Ribonuclease Z/Hydroxyacylglutathione hydrolase-like"/>
    <property type="match status" value="1"/>
</dbReference>
<evidence type="ECO:0000256" key="2">
    <source>
        <dbReference type="ARBA" id="ARBA00022723"/>
    </source>
</evidence>
<dbReference type="InterPro" id="IPR051013">
    <property type="entry name" value="MBL_superfamily_lactonases"/>
</dbReference>
<keyword evidence="2" id="KW-0479">Metal-binding</keyword>
<gene>
    <name evidence="5" type="ORF">CAK95_04090</name>
</gene>
<keyword evidence="6" id="KW-1185">Reference proteome</keyword>
<dbReference type="CDD" id="cd07720">
    <property type="entry name" value="OPHC2-like_MBL-fold"/>
    <property type="match status" value="1"/>
</dbReference>
<proteinExistence type="inferred from homology"/>
<dbReference type="SUPFAM" id="SSF56281">
    <property type="entry name" value="Metallo-hydrolase/oxidoreductase"/>
    <property type="match status" value="1"/>
</dbReference>
<dbReference type="Proteomes" id="UP000194137">
    <property type="component" value="Chromosome"/>
</dbReference>
<dbReference type="PANTHER" id="PTHR42978:SF6">
    <property type="entry name" value="QUORUM-QUENCHING LACTONASE YTNP-RELATED"/>
    <property type="match status" value="1"/>
</dbReference>
<keyword evidence="3 5" id="KW-0378">Hydrolase</keyword>
<dbReference type="GO" id="GO:0016787">
    <property type="term" value="F:hydrolase activity"/>
    <property type="evidence" value="ECO:0007669"/>
    <property type="project" value="UniProtKB-KW"/>
</dbReference>
<dbReference type="PANTHER" id="PTHR42978">
    <property type="entry name" value="QUORUM-QUENCHING LACTONASE YTNP-RELATED-RELATED"/>
    <property type="match status" value="1"/>
</dbReference>
<dbReference type="InterPro" id="IPR036866">
    <property type="entry name" value="RibonucZ/Hydroxyglut_hydro"/>
</dbReference>
<dbReference type="KEGG" id="psin:CAK95_04090"/>
<evidence type="ECO:0000256" key="3">
    <source>
        <dbReference type="ARBA" id="ARBA00022801"/>
    </source>
</evidence>
<dbReference type="InterPro" id="IPR006311">
    <property type="entry name" value="TAT_signal"/>
</dbReference>
<dbReference type="AlphaFoldDB" id="A0A1W6ZLX9"/>
<dbReference type="GO" id="GO:0046872">
    <property type="term" value="F:metal ion binding"/>
    <property type="evidence" value="ECO:0007669"/>
    <property type="project" value="UniProtKB-KW"/>
</dbReference>
<reference evidence="5 6" key="1">
    <citation type="submission" date="2017-05" db="EMBL/GenBank/DDBJ databases">
        <title>Full genome sequence of Pseudorhodoplanes sinuspersici.</title>
        <authorList>
            <person name="Dastgheib S.M.M."/>
            <person name="Shavandi M."/>
            <person name="Tirandaz H."/>
        </authorList>
    </citation>
    <scope>NUCLEOTIDE SEQUENCE [LARGE SCALE GENOMIC DNA]</scope>
    <source>
        <strain evidence="5 6">RIPI110</strain>
    </source>
</reference>
<protein>
    <submittedName>
        <fullName evidence="5">MBL fold metallo-hydrolase</fullName>
    </submittedName>
</protein>
<dbReference type="SMART" id="SM00849">
    <property type="entry name" value="Lactamase_B"/>
    <property type="match status" value="1"/>
</dbReference>
<evidence type="ECO:0000313" key="5">
    <source>
        <dbReference type="EMBL" id="ARP98359.1"/>
    </source>
</evidence>
<organism evidence="5 6">
    <name type="scientific">Pseudorhodoplanes sinuspersici</name>
    <dbReference type="NCBI Taxonomy" id="1235591"/>
    <lineage>
        <taxon>Bacteria</taxon>
        <taxon>Pseudomonadati</taxon>
        <taxon>Pseudomonadota</taxon>
        <taxon>Alphaproteobacteria</taxon>
        <taxon>Hyphomicrobiales</taxon>
        <taxon>Pseudorhodoplanes</taxon>
    </lineage>
</organism>